<evidence type="ECO:0000256" key="1">
    <source>
        <dbReference type="SAM" id="MobiDB-lite"/>
    </source>
</evidence>
<dbReference type="KEGG" id="llh:I41_55720"/>
<dbReference type="OrthoDB" id="9843635at2"/>
<dbReference type="RefSeq" id="WP_145436550.1">
    <property type="nucleotide sequence ID" value="NZ_CP036340.1"/>
</dbReference>
<keyword evidence="3" id="KW-1185">Reference proteome</keyword>
<dbReference type="EMBL" id="CP036340">
    <property type="protein sequence ID" value="QDT76322.1"/>
    <property type="molecule type" value="Genomic_DNA"/>
</dbReference>
<organism evidence="2 3">
    <name type="scientific">Lacipirellula limnantheis</name>
    <dbReference type="NCBI Taxonomy" id="2528024"/>
    <lineage>
        <taxon>Bacteria</taxon>
        <taxon>Pseudomonadati</taxon>
        <taxon>Planctomycetota</taxon>
        <taxon>Planctomycetia</taxon>
        <taxon>Pirellulales</taxon>
        <taxon>Lacipirellulaceae</taxon>
        <taxon>Lacipirellula</taxon>
    </lineage>
</organism>
<keyword evidence="2" id="KW-0614">Plasmid</keyword>
<gene>
    <name evidence="2" type="ORF">I41_55720</name>
</gene>
<dbReference type="Proteomes" id="UP000317909">
    <property type="component" value="Plasmid pI41_1"/>
</dbReference>
<evidence type="ECO:0000313" key="3">
    <source>
        <dbReference type="Proteomes" id="UP000317909"/>
    </source>
</evidence>
<protein>
    <submittedName>
        <fullName evidence="2">Uncharacterized protein</fullName>
    </submittedName>
</protein>
<reference evidence="2 3" key="1">
    <citation type="submission" date="2019-02" db="EMBL/GenBank/DDBJ databases">
        <title>Deep-cultivation of Planctomycetes and their phenomic and genomic characterization uncovers novel biology.</title>
        <authorList>
            <person name="Wiegand S."/>
            <person name="Jogler M."/>
            <person name="Boedeker C."/>
            <person name="Pinto D."/>
            <person name="Vollmers J."/>
            <person name="Rivas-Marin E."/>
            <person name="Kohn T."/>
            <person name="Peeters S.H."/>
            <person name="Heuer A."/>
            <person name="Rast P."/>
            <person name="Oberbeckmann S."/>
            <person name="Bunk B."/>
            <person name="Jeske O."/>
            <person name="Meyerdierks A."/>
            <person name="Storesund J.E."/>
            <person name="Kallscheuer N."/>
            <person name="Luecker S."/>
            <person name="Lage O.M."/>
            <person name="Pohl T."/>
            <person name="Merkel B.J."/>
            <person name="Hornburger P."/>
            <person name="Mueller R.-W."/>
            <person name="Bruemmer F."/>
            <person name="Labrenz M."/>
            <person name="Spormann A.M."/>
            <person name="Op den Camp H."/>
            <person name="Overmann J."/>
            <person name="Amann R."/>
            <person name="Jetten M.S.M."/>
            <person name="Mascher T."/>
            <person name="Medema M.H."/>
            <person name="Devos D.P."/>
            <person name="Kaster A.-K."/>
            <person name="Ovreas L."/>
            <person name="Rohde M."/>
            <person name="Galperin M.Y."/>
            <person name="Jogler C."/>
        </authorList>
    </citation>
    <scope>NUCLEOTIDE SEQUENCE [LARGE SCALE GENOMIC DNA]</scope>
    <source>
        <strain evidence="2 3">I41</strain>
        <plasmid evidence="3">pi41_1</plasmid>
    </source>
</reference>
<feature type="region of interest" description="Disordered" evidence="1">
    <location>
        <begin position="1"/>
        <end position="24"/>
    </location>
</feature>
<evidence type="ECO:0000313" key="2">
    <source>
        <dbReference type="EMBL" id="QDT76322.1"/>
    </source>
</evidence>
<sequence>MATQSQRRVEGKQASDSGRKQRPVWTKKGFPLTVAVFEFPMENGPPNFSVKLTRSFRREENSPWENSEYLGGGDLLRAAKLLEAADAFVQSRLEAEYRTRKDEGESF</sequence>
<name>A0A517U6Q9_9BACT</name>
<proteinExistence type="predicted"/>
<feature type="compositionally biased region" description="Basic and acidic residues" evidence="1">
    <location>
        <begin position="7"/>
        <end position="19"/>
    </location>
</feature>
<geneLocation type="plasmid" evidence="3">
    <name>pi41_1</name>
</geneLocation>
<accession>A0A517U6Q9</accession>
<dbReference type="AlphaFoldDB" id="A0A517U6Q9"/>